<dbReference type="GO" id="GO:0005783">
    <property type="term" value="C:endoplasmic reticulum"/>
    <property type="evidence" value="ECO:0007669"/>
    <property type="project" value="TreeGrafter"/>
</dbReference>
<dbReference type="AlphaFoldDB" id="A0A9P6VID8"/>
<evidence type="ECO:0000313" key="5">
    <source>
        <dbReference type="Proteomes" id="UP000785200"/>
    </source>
</evidence>
<dbReference type="PRINTS" id="PR00081">
    <property type="entry name" value="GDHRDH"/>
</dbReference>
<dbReference type="InterPro" id="IPR051019">
    <property type="entry name" value="VLCFA-Steroid_DH"/>
</dbReference>
<keyword evidence="5" id="KW-1185">Reference proteome</keyword>
<dbReference type="InterPro" id="IPR002347">
    <property type="entry name" value="SDR_fam"/>
</dbReference>
<accession>A0A9P6VID8</accession>
<dbReference type="InterPro" id="IPR036291">
    <property type="entry name" value="NAD(P)-bd_dom_sf"/>
</dbReference>
<dbReference type="EMBL" id="VNKQ01000010">
    <property type="protein sequence ID" value="KAG0648515.1"/>
    <property type="molecule type" value="Genomic_DNA"/>
</dbReference>
<evidence type="ECO:0000256" key="2">
    <source>
        <dbReference type="ARBA" id="ARBA00023002"/>
    </source>
</evidence>
<dbReference type="Gene3D" id="3.40.50.720">
    <property type="entry name" value="NAD(P)-binding Rossmann-like Domain"/>
    <property type="match status" value="1"/>
</dbReference>
<feature type="transmembrane region" description="Helical" evidence="3">
    <location>
        <begin position="6"/>
        <end position="28"/>
    </location>
</feature>
<evidence type="ECO:0000256" key="3">
    <source>
        <dbReference type="SAM" id="Phobius"/>
    </source>
</evidence>
<gene>
    <name evidence="4" type="ORF">D0Z07_5206</name>
</gene>
<evidence type="ECO:0000256" key="1">
    <source>
        <dbReference type="ARBA" id="ARBA00006484"/>
    </source>
</evidence>
<dbReference type="Proteomes" id="UP000785200">
    <property type="component" value="Unassembled WGS sequence"/>
</dbReference>
<reference evidence="4" key="1">
    <citation type="submission" date="2019-07" db="EMBL/GenBank/DDBJ databases">
        <title>Hyphodiscus hymeniophilus genome sequencing and assembly.</title>
        <authorList>
            <person name="Kramer G."/>
            <person name="Nodwell J."/>
        </authorList>
    </citation>
    <scope>NUCLEOTIDE SEQUENCE</scope>
    <source>
        <strain evidence="4">ATCC 34498</strain>
    </source>
</reference>
<keyword evidence="2" id="KW-0560">Oxidoreductase</keyword>
<dbReference type="OrthoDB" id="47007at2759"/>
<dbReference type="PIRSF" id="PIRSF000126">
    <property type="entry name" value="11-beta-HSD1"/>
    <property type="match status" value="1"/>
</dbReference>
<sequence length="310" mass="33720">MLLNIPTIIGLISILLFAKGVINFIYIYTRPSSLPRYLQPDSWALVTGATEGIGRALARELAFRGFNVVLHGRNRSKLNSSMQDLSTEFPALKFRTVVADAVSTGSSSATQISDIVRELSDIKLKILINNVGGPPSSMVPRYKSFDLTTTKDNDEMLAMNVGFSTQLTAALLPALLKNQPSLVLTMGSMAVYGSPWLSMYSGSKAFLMAWGRGLAREMKAEGRDVEVLGIVTGEVTGCSHNSRPATLIMPDSKVYAKAVLDRVGCGQAVVNGYWSQGILRGIVDLLPEFILTPMFIGAMEKQRAEYAKDM</sequence>
<keyword evidence="3" id="KW-1133">Transmembrane helix</keyword>
<organism evidence="4 5">
    <name type="scientific">Hyphodiscus hymeniophilus</name>
    <dbReference type="NCBI Taxonomy" id="353542"/>
    <lineage>
        <taxon>Eukaryota</taxon>
        <taxon>Fungi</taxon>
        <taxon>Dikarya</taxon>
        <taxon>Ascomycota</taxon>
        <taxon>Pezizomycotina</taxon>
        <taxon>Leotiomycetes</taxon>
        <taxon>Helotiales</taxon>
        <taxon>Hyphodiscaceae</taxon>
        <taxon>Hyphodiscus</taxon>
    </lineage>
</organism>
<proteinExistence type="inferred from homology"/>
<dbReference type="PANTHER" id="PTHR43899:SF13">
    <property type="entry name" value="RH59310P"/>
    <property type="match status" value="1"/>
</dbReference>
<evidence type="ECO:0000313" key="4">
    <source>
        <dbReference type="EMBL" id="KAG0648515.1"/>
    </source>
</evidence>
<keyword evidence="3" id="KW-0472">Membrane</keyword>
<dbReference type="SUPFAM" id="SSF51735">
    <property type="entry name" value="NAD(P)-binding Rossmann-fold domains"/>
    <property type="match status" value="1"/>
</dbReference>
<protein>
    <submittedName>
        <fullName evidence="4">3-ketoacyl-reductase</fullName>
    </submittedName>
</protein>
<dbReference type="Pfam" id="PF00106">
    <property type="entry name" value="adh_short"/>
    <property type="match status" value="1"/>
</dbReference>
<dbReference type="GO" id="GO:0016491">
    <property type="term" value="F:oxidoreductase activity"/>
    <property type="evidence" value="ECO:0007669"/>
    <property type="project" value="UniProtKB-KW"/>
</dbReference>
<keyword evidence="3" id="KW-0812">Transmembrane</keyword>
<name>A0A9P6VID8_9HELO</name>
<dbReference type="PANTHER" id="PTHR43899">
    <property type="entry name" value="RH59310P"/>
    <property type="match status" value="1"/>
</dbReference>
<comment type="similarity">
    <text evidence="1">Belongs to the short-chain dehydrogenases/reductases (SDR) family.</text>
</comment>
<comment type="caution">
    <text evidence="4">The sequence shown here is derived from an EMBL/GenBank/DDBJ whole genome shotgun (WGS) entry which is preliminary data.</text>
</comment>